<organism evidence="1 2">
    <name type="scientific">Mesorhizobium marinum</name>
    <dbReference type="NCBI Taxonomy" id="3228790"/>
    <lineage>
        <taxon>Bacteria</taxon>
        <taxon>Pseudomonadati</taxon>
        <taxon>Pseudomonadota</taxon>
        <taxon>Alphaproteobacteria</taxon>
        <taxon>Hyphomicrobiales</taxon>
        <taxon>Phyllobacteriaceae</taxon>
        <taxon>Mesorhizobium</taxon>
    </lineage>
</organism>
<dbReference type="Proteomes" id="UP001556196">
    <property type="component" value="Unassembled WGS sequence"/>
</dbReference>
<name>A0ABV3R1W8_9HYPH</name>
<evidence type="ECO:0000313" key="2">
    <source>
        <dbReference type="Proteomes" id="UP001556196"/>
    </source>
</evidence>
<keyword evidence="2" id="KW-1185">Reference proteome</keyword>
<dbReference type="PIRSF" id="PIRSF006421">
    <property type="entry name" value="UCP006421"/>
    <property type="match status" value="1"/>
</dbReference>
<evidence type="ECO:0000313" key="1">
    <source>
        <dbReference type="EMBL" id="MEW9807317.1"/>
    </source>
</evidence>
<accession>A0ABV3R1W8</accession>
<gene>
    <name evidence="1" type="ORF">ABUE31_15090</name>
</gene>
<proteinExistence type="predicted"/>
<protein>
    <submittedName>
        <fullName evidence="1">UPF0280 family protein</fullName>
    </submittedName>
</protein>
<dbReference type="RefSeq" id="WP_367724482.1">
    <property type="nucleotide sequence ID" value="NZ_JBFOCI010000004.1"/>
</dbReference>
<dbReference type="NCBIfam" id="NF003322">
    <property type="entry name" value="PRK04334.1-2"/>
    <property type="match status" value="1"/>
</dbReference>
<reference evidence="1 2" key="1">
    <citation type="submission" date="2024-06" db="EMBL/GenBank/DDBJ databases">
        <authorList>
            <person name="Tuo L."/>
        </authorList>
    </citation>
    <scope>NUCLEOTIDE SEQUENCE [LARGE SCALE GENOMIC DNA]</scope>
    <source>
        <strain evidence="1 2">ZMM04-5</strain>
    </source>
</reference>
<dbReference type="SUPFAM" id="SSF143631">
    <property type="entry name" value="ApbE-like"/>
    <property type="match status" value="1"/>
</dbReference>
<dbReference type="InterPro" id="IPR003374">
    <property type="entry name" value="ApbE-like_sf"/>
</dbReference>
<comment type="caution">
    <text evidence="1">The sequence shown here is derived from an EMBL/GenBank/DDBJ whole genome shotgun (WGS) entry which is preliminary data.</text>
</comment>
<sequence length="309" mass="31805">MNGPQEAMIGRRLHLNHGPIDLVIEAFGETDATAAAYARASARFSTILSELVEELPALREPSGSRPRPFRGSTACRMEAAVSPLARNGFITPMAAVAGSVADEILATMMSAGIDRAYVNNGGDCALFLSAGQVMQLAVAGTGRGMADRIAVRADDPVRGVATSGWRGRSFSLGIADAVTVLARSAAAADAAATIVANAVDLPGHQAIRREPANAMAPDTDLGDRLVTTGVGPLAEHEAAQALERGLAVAETLRERGLIEAAGLFLAGDVRLCGGAFENVGAPGDLAAGLPSPREVPLARPAHHLETQHA</sequence>
<dbReference type="InterPro" id="IPR007183">
    <property type="entry name" value="UPF0280"/>
</dbReference>
<dbReference type="Gene3D" id="3.10.520.10">
    <property type="entry name" value="ApbE-like domains"/>
    <property type="match status" value="1"/>
</dbReference>
<dbReference type="EMBL" id="JBFOCI010000004">
    <property type="protein sequence ID" value="MEW9807317.1"/>
    <property type="molecule type" value="Genomic_DNA"/>
</dbReference>